<dbReference type="InterPro" id="IPR058330">
    <property type="entry name" value="DUF8017"/>
</dbReference>
<dbReference type="Pfam" id="PF26056">
    <property type="entry name" value="DUF8017"/>
    <property type="match status" value="1"/>
</dbReference>
<feature type="compositionally biased region" description="Low complexity" evidence="1">
    <location>
        <begin position="224"/>
        <end position="234"/>
    </location>
</feature>
<evidence type="ECO:0000313" key="4">
    <source>
        <dbReference type="Proteomes" id="UP000183810"/>
    </source>
</evidence>
<feature type="compositionally biased region" description="Low complexity" evidence="1">
    <location>
        <begin position="308"/>
        <end position="334"/>
    </location>
</feature>
<dbReference type="Proteomes" id="UP000183810">
    <property type="component" value="Chromosome"/>
</dbReference>
<feature type="compositionally biased region" description="Basic and acidic residues" evidence="1">
    <location>
        <begin position="1"/>
        <end position="11"/>
    </location>
</feature>
<dbReference type="RefSeq" id="WP_071925883.1">
    <property type="nucleotide sequence ID" value="NZ_CP018082.1"/>
</dbReference>
<protein>
    <recommendedName>
        <fullName evidence="2">DUF8017 domain-containing protein</fullName>
    </recommendedName>
</protein>
<dbReference type="KEGG" id="nsl:BOX37_01500"/>
<feature type="compositionally biased region" description="Low complexity" evidence="1">
    <location>
        <begin position="173"/>
        <end position="184"/>
    </location>
</feature>
<accession>A0A1J0VLG7</accession>
<dbReference type="OrthoDB" id="5186353at2"/>
<reference evidence="3" key="1">
    <citation type="submission" date="2016-11" db="EMBL/GenBank/DDBJ databases">
        <authorList>
            <person name="Jaros S."/>
            <person name="Januszkiewicz K."/>
            <person name="Wedrychowicz H."/>
        </authorList>
    </citation>
    <scope>NUCLEOTIDE SEQUENCE [LARGE SCALE GENOMIC DNA]</scope>
    <source>
        <strain evidence="3">Y48</strain>
    </source>
</reference>
<organism evidence="3 4">
    <name type="scientific">Nocardia mangyaensis</name>
    <dbReference type="NCBI Taxonomy" id="2213200"/>
    <lineage>
        <taxon>Bacteria</taxon>
        <taxon>Bacillati</taxon>
        <taxon>Actinomycetota</taxon>
        <taxon>Actinomycetes</taxon>
        <taxon>Mycobacteriales</taxon>
        <taxon>Nocardiaceae</taxon>
        <taxon>Nocardia</taxon>
    </lineage>
</organism>
<feature type="compositionally biased region" description="Polar residues" evidence="1">
    <location>
        <begin position="99"/>
        <end position="127"/>
    </location>
</feature>
<feature type="domain" description="DUF8017" evidence="2">
    <location>
        <begin position="337"/>
        <end position="512"/>
    </location>
</feature>
<gene>
    <name evidence="3" type="ORF">BOX37_01500</name>
</gene>
<feature type="region of interest" description="Disordered" evidence="1">
    <location>
        <begin position="1"/>
        <end position="236"/>
    </location>
</feature>
<evidence type="ECO:0000256" key="1">
    <source>
        <dbReference type="SAM" id="MobiDB-lite"/>
    </source>
</evidence>
<feature type="compositionally biased region" description="Polar residues" evidence="1">
    <location>
        <begin position="77"/>
        <end position="88"/>
    </location>
</feature>
<feature type="compositionally biased region" description="Low complexity" evidence="1">
    <location>
        <begin position="191"/>
        <end position="214"/>
    </location>
</feature>
<sequence>MSSGSDDRRNDPTMFGGFGAPNQPDDPWQRPPDGSAAGQQNPDAPDPTAVWQPGGAGLPPGLSWEGSGPPPGLPDATQWSPDQPQASWSPAGPQDHRTAAQQADPTQLRQPTANPSGDQQADPTQLRSPAAPWPGTNPPVGQPWQPGQADPTQLRNPAAQWPGSNPVAGQSDPNQQWAGGQQPWGAPPQWNPGQQWNPAAGQPNPGQPWGQPSPAMFGAPAWQQPPTQQPPHQQYGEIPALEHGGAQSFGQAYPPGPPKSGGKAGIWVAVGIAAVLIGGTALTAVAVSRSDDAPDTAAGASATPSMVSALSTTPAPSPTSAPTATTTTPTGAAAGQEPLIEGYQVVASPDRGAAYDVPPSWNVATESTIGGFGEPPGDSVIGKGYASDGRDYCPGSTRTVSLLTGSKLSDHAEAGAELGTKTAPLAYGGSTGTPQPAEPLRSMDGTISGMFTETTGTVPDPEPGCAATYSIYTYAFKGAKDGSFVMVMVADTGVPDAVDAATAKRIFSSIRAL</sequence>
<feature type="region of interest" description="Disordered" evidence="1">
    <location>
        <begin position="292"/>
        <end position="337"/>
    </location>
</feature>
<proteinExistence type="predicted"/>
<feature type="compositionally biased region" description="Pro residues" evidence="1">
    <location>
        <begin position="131"/>
        <end position="141"/>
    </location>
</feature>
<name>A0A1J0VLG7_9NOCA</name>
<keyword evidence="4" id="KW-1185">Reference proteome</keyword>
<evidence type="ECO:0000259" key="2">
    <source>
        <dbReference type="Pfam" id="PF26056"/>
    </source>
</evidence>
<evidence type="ECO:0000313" key="3">
    <source>
        <dbReference type="EMBL" id="APE32862.1"/>
    </source>
</evidence>
<dbReference type="AlphaFoldDB" id="A0A1J0VLG7"/>
<dbReference type="EMBL" id="CP018082">
    <property type="protein sequence ID" value="APE32862.1"/>
    <property type="molecule type" value="Genomic_DNA"/>
</dbReference>